<dbReference type="GO" id="GO:0036157">
    <property type="term" value="C:outer dynein arm"/>
    <property type="evidence" value="ECO:0007669"/>
    <property type="project" value="TreeGrafter"/>
</dbReference>
<dbReference type="AlphaFoldDB" id="A0A8C4R3X9"/>
<protein>
    <recommendedName>
        <fullName evidence="15">Dynein intermediate chain 1, axonemal</fullName>
    </recommendedName>
</protein>
<dbReference type="Proteomes" id="UP000694388">
    <property type="component" value="Unplaced"/>
</dbReference>
<dbReference type="GO" id="GO:0045503">
    <property type="term" value="F:dynein light chain binding"/>
    <property type="evidence" value="ECO:0007669"/>
    <property type="project" value="TreeGrafter"/>
</dbReference>
<reference evidence="13" key="1">
    <citation type="submission" date="2025-08" db="UniProtKB">
        <authorList>
            <consortium name="Ensembl"/>
        </authorList>
    </citation>
    <scope>IDENTIFICATION</scope>
</reference>
<dbReference type="GO" id="GO:0005874">
    <property type="term" value="C:microtubule"/>
    <property type="evidence" value="ECO:0007669"/>
    <property type="project" value="UniProtKB-KW"/>
</dbReference>
<evidence type="ECO:0000313" key="13">
    <source>
        <dbReference type="Ensembl" id="ENSEBUP00000024819.1"/>
    </source>
</evidence>
<evidence type="ECO:0000256" key="2">
    <source>
        <dbReference type="ARBA" id="ARBA00004245"/>
    </source>
</evidence>
<evidence type="ECO:0000256" key="12">
    <source>
        <dbReference type="SAM" id="MobiDB-lite"/>
    </source>
</evidence>
<dbReference type="PANTHER" id="PTHR12442:SF11">
    <property type="entry name" value="DYNEIN AXONEMAL INTERMEDIATE CHAIN 1"/>
    <property type="match status" value="1"/>
</dbReference>
<keyword evidence="8" id="KW-0243">Dynein</keyword>
<dbReference type="InterPro" id="IPR015943">
    <property type="entry name" value="WD40/YVTN_repeat-like_dom_sf"/>
</dbReference>
<dbReference type="PANTHER" id="PTHR12442">
    <property type="entry name" value="DYNEIN INTERMEDIATE CHAIN"/>
    <property type="match status" value="1"/>
</dbReference>
<dbReference type="GO" id="GO:0003341">
    <property type="term" value="P:cilium movement"/>
    <property type="evidence" value="ECO:0007669"/>
    <property type="project" value="TreeGrafter"/>
</dbReference>
<dbReference type="GO" id="GO:0036158">
    <property type="term" value="P:outer dynein arm assembly"/>
    <property type="evidence" value="ECO:0007669"/>
    <property type="project" value="TreeGrafter"/>
</dbReference>
<evidence type="ECO:0000256" key="7">
    <source>
        <dbReference type="ARBA" id="ARBA00022737"/>
    </source>
</evidence>
<keyword evidence="6" id="KW-0493">Microtubule</keyword>
<dbReference type="GO" id="GO:0045504">
    <property type="term" value="F:dynein heavy chain binding"/>
    <property type="evidence" value="ECO:0007669"/>
    <property type="project" value="TreeGrafter"/>
</dbReference>
<evidence type="ECO:0000256" key="6">
    <source>
        <dbReference type="ARBA" id="ARBA00022701"/>
    </source>
</evidence>
<evidence type="ECO:0000256" key="4">
    <source>
        <dbReference type="ARBA" id="ARBA00022490"/>
    </source>
</evidence>
<dbReference type="InterPro" id="IPR036322">
    <property type="entry name" value="WD40_repeat_dom_sf"/>
</dbReference>
<evidence type="ECO:0000256" key="1">
    <source>
        <dbReference type="ARBA" id="ARBA00004138"/>
    </source>
</evidence>
<evidence type="ECO:0000256" key="8">
    <source>
        <dbReference type="ARBA" id="ARBA00023017"/>
    </source>
</evidence>
<keyword evidence="7" id="KW-0677">Repeat</keyword>
<evidence type="ECO:0008006" key="15">
    <source>
        <dbReference type="Google" id="ProtNLM"/>
    </source>
</evidence>
<evidence type="ECO:0000256" key="5">
    <source>
        <dbReference type="ARBA" id="ARBA00022574"/>
    </source>
</evidence>
<evidence type="ECO:0000256" key="11">
    <source>
        <dbReference type="ARBA" id="ARBA00023273"/>
    </source>
</evidence>
<keyword evidence="5" id="KW-0853">WD repeat</keyword>
<dbReference type="Ensembl" id="ENSEBUT00000025395.1">
    <property type="protein sequence ID" value="ENSEBUP00000024819.1"/>
    <property type="gene ID" value="ENSEBUG00000015319.1"/>
</dbReference>
<evidence type="ECO:0000256" key="3">
    <source>
        <dbReference type="ARBA" id="ARBA00011059"/>
    </source>
</evidence>
<dbReference type="SUPFAM" id="SSF50978">
    <property type="entry name" value="WD40 repeat-like"/>
    <property type="match status" value="1"/>
</dbReference>
<dbReference type="GeneTree" id="ENSGT00940000156436"/>
<evidence type="ECO:0000256" key="10">
    <source>
        <dbReference type="ARBA" id="ARBA00023212"/>
    </source>
</evidence>
<proteinExistence type="inferred from homology"/>
<reference evidence="13" key="2">
    <citation type="submission" date="2025-09" db="UniProtKB">
        <authorList>
            <consortium name="Ensembl"/>
        </authorList>
    </citation>
    <scope>IDENTIFICATION</scope>
</reference>
<evidence type="ECO:0000256" key="9">
    <source>
        <dbReference type="ARBA" id="ARBA00023175"/>
    </source>
</evidence>
<feature type="region of interest" description="Disordered" evidence="12">
    <location>
        <begin position="161"/>
        <end position="181"/>
    </location>
</feature>
<keyword evidence="14" id="KW-1185">Reference proteome</keyword>
<comment type="similarity">
    <text evidence="3">Belongs to the dynein intermediate chain family.</text>
</comment>
<evidence type="ECO:0000313" key="14">
    <source>
        <dbReference type="Proteomes" id="UP000694388"/>
    </source>
</evidence>
<keyword evidence="10" id="KW-0206">Cytoskeleton</keyword>
<dbReference type="OMA" id="CKKSSIC"/>
<accession>A0A8C4R3X9</accession>
<keyword evidence="11" id="KW-0966">Cell projection</keyword>
<keyword evidence="9" id="KW-0505">Motor protein</keyword>
<organism evidence="13 14">
    <name type="scientific">Eptatretus burgeri</name>
    <name type="common">Inshore hagfish</name>
    <dbReference type="NCBI Taxonomy" id="7764"/>
    <lineage>
        <taxon>Eukaryota</taxon>
        <taxon>Metazoa</taxon>
        <taxon>Chordata</taxon>
        <taxon>Craniata</taxon>
        <taxon>Vertebrata</taxon>
        <taxon>Cyclostomata</taxon>
        <taxon>Myxini</taxon>
        <taxon>Myxiniformes</taxon>
        <taxon>Myxinidae</taxon>
        <taxon>Eptatretinae</taxon>
        <taxon>Eptatretus</taxon>
    </lineage>
</organism>
<sequence>MQTKIDNDMEEGRAVTREWPQEKTCFKPPDQLVLTSEELDEDITRTLTANNPQAPRNIIYYSYHEQSFKVNSKVDQLAVHFILEGDLIFKGSNSVPQRRSKGMIANIEEYEVGEAEEQNGQEMEKDEVTDVKKSSLEYTGTHNVPKIANQFNYNERASQTFNNPQREQASQTEPPPQANFSDTVNQWKIYDVYQEELLKQKATKEQTPPTKPSHHGDCKKAGSMGFQINDMSKIAKAAKIMERVVNMNTYDEIAQDYKYFEDASDEFQDMEGTLLPLWHFHYEKAKKLAVTALCWNPHYEDLIAAGYGSFDMNQKPEGMLVLYSFKNPSFPEETFSTESGVLCMDFHPTFCHMAVLGCYDGSLIAISLRGEKKQPTRQCVANKGRHTDPVWQVKWQKDDMDKNLNFFSISSDGRIVSWTILKNDFVPVEVIQLTDDPSSMLCNPQALHGKKNFEKKMASTHYIHQYYIGTVWYNKCEV</sequence>
<dbReference type="InterPro" id="IPR050687">
    <property type="entry name" value="Dynein_IC"/>
</dbReference>
<keyword evidence="4" id="KW-0963">Cytoplasm</keyword>
<comment type="subcellular location">
    <subcellularLocation>
        <location evidence="1">Cell projection</location>
        <location evidence="1">Cilium</location>
    </subcellularLocation>
    <subcellularLocation>
        <location evidence="2">Cytoplasm</location>
        <location evidence="2">Cytoskeleton</location>
    </subcellularLocation>
</comment>
<name>A0A8C4R3X9_EPTBU</name>
<dbReference type="Gene3D" id="2.130.10.10">
    <property type="entry name" value="YVTN repeat-like/Quinoprotein amine dehydrogenase"/>
    <property type="match status" value="1"/>
</dbReference>